<dbReference type="InterPro" id="IPR024344">
    <property type="entry name" value="MDMPI_metal-binding"/>
</dbReference>
<evidence type="ECO:0000313" key="3">
    <source>
        <dbReference type="Proteomes" id="UP000636960"/>
    </source>
</evidence>
<dbReference type="InterPro" id="IPR034660">
    <property type="entry name" value="DinB/YfiT-like"/>
</dbReference>
<dbReference type="AlphaFoldDB" id="A0A919K9Q8"/>
<dbReference type="InterPro" id="IPR017517">
    <property type="entry name" value="Maleyloyr_isom"/>
</dbReference>
<feature type="domain" description="Mycothiol-dependent maleylpyruvate isomerase metal-binding" evidence="1">
    <location>
        <begin position="15"/>
        <end position="164"/>
    </location>
</feature>
<dbReference type="Pfam" id="PF11716">
    <property type="entry name" value="MDMPI_N"/>
    <property type="match status" value="1"/>
</dbReference>
<reference evidence="2" key="1">
    <citation type="submission" date="2021-01" db="EMBL/GenBank/DDBJ databases">
        <title>Whole genome shotgun sequence of Actinoplanes rishiriensis NBRC 108556.</title>
        <authorList>
            <person name="Komaki H."/>
            <person name="Tamura T."/>
        </authorList>
    </citation>
    <scope>NUCLEOTIDE SEQUENCE</scope>
    <source>
        <strain evidence="2">NBRC 108556</strain>
    </source>
</reference>
<keyword evidence="3" id="KW-1185">Reference proteome</keyword>
<organism evidence="2 3">
    <name type="scientific">Paractinoplanes rishiriensis</name>
    <dbReference type="NCBI Taxonomy" id="1050105"/>
    <lineage>
        <taxon>Bacteria</taxon>
        <taxon>Bacillati</taxon>
        <taxon>Actinomycetota</taxon>
        <taxon>Actinomycetes</taxon>
        <taxon>Micromonosporales</taxon>
        <taxon>Micromonosporaceae</taxon>
        <taxon>Paractinoplanes</taxon>
    </lineage>
</organism>
<dbReference type="SUPFAM" id="SSF109854">
    <property type="entry name" value="DinB/YfiT-like putative metalloenzymes"/>
    <property type="match status" value="1"/>
</dbReference>
<dbReference type="EMBL" id="BOMV01000071">
    <property type="protein sequence ID" value="GIE99206.1"/>
    <property type="molecule type" value="Genomic_DNA"/>
</dbReference>
<sequence length="250" mass="26985">MVSPIDHDTAMAIAAAEYDRGAALLDRLDAAHWSAPTVNDGWDVRATVGHMVGMMAMMSSAGQLVRQQITAQWAARRSGAPVSIDELTAFQVRSNAGLTVEQLLGRYRALTGPAVRGRRRLPAFVRRRTLPERQLVNGQLERWTVGYLADVILTRDPFMHRLDIHAATGLEPVVTAEHEGSIVDLVVREWAGRHGEPYTVELTGPAGGLWSTGGPPVKLDALDFCRIVSGRPAVSTAPEPAGLLAVGVPF</sequence>
<protein>
    <recommendedName>
        <fullName evidence="1">Mycothiol-dependent maleylpyruvate isomerase metal-binding domain-containing protein</fullName>
    </recommendedName>
</protein>
<comment type="caution">
    <text evidence="2">The sequence shown here is derived from an EMBL/GenBank/DDBJ whole genome shotgun (WGS) entry which is preliminary data.</text>
</comment>
<name>A0A919K9Q8_9ACTN</name>
<proteinExistence type="predicted"/>
<evidence type="ECO:0000313" key="2">
    <source>
        <dbReference type="EMBL" id="GIE99206.1"/>
    </source>
</evidence>
<dbReference type="Proteomes" id="UP000636960">
    <property type="component" value="Unassembled WGS sequence"/>
</dbReference>
<accession>A0A919K9Q8</accession>
<dbReference type="NCBIfam" id="TIGR03083">
    <property type="entry name" value="maleylpyruvate isomerase family mycothiol-dependent enzyme"/>
    <property type="match status" value="1"/>
</dbReference>
<dbReference type="GO" id="GO:0046872">
    <property type="term" value="F:metal ion binding"/>
    <property type="evidence" value="ECO:0007669"/>
    <property type="project" value="InterPro"/>
</dbReference>
<evidence type="ECO:0000259" key="1">
    <source>
        <dbReference type="Pfam" id="PF11716"/>
    </source>
</evidence>
<dbReference type="Gene3D" id="1.20.120.450">
    <property type="entry name" value="dinb family like domain"/>
    <property type="match status" value="1"/>
</dbReference>
<gene>
    <name evidence="2" type="ORF">Ari01nite_66710</name>
</gene>